<reference evidence="1 2" key="1">
    <citation type="journal article" date="2014" name="BMC Genomics">
        <title>Genome sequencing of four Aureobasidium pullulans varieties: biotechnological potential, stress tolerance, and description of new species.</title>
        <authorList>
            <person name="Gostin Ar C."/>
            <person name="Ohm R.A."/>
            <person name="Kogej T."/>
            <person name="Sonjak S."/>
            <person name="Turk M."/>
            <person name="Zajc J."/>
            <person name="Zalar P."/>
            <person name="Grube M."/>
            <person name="Sun H."/>
            <person name="Han J."/>
            <person name="Sharma A."/>
            <person name="Chiniquy J."/>
            <person name="Ngan C.Y."/>
            <person name="Lipzen A."/>
            <person name="Barry K."/>
            <person name="Grigoriev I.V."/>
            <person name="Gunde-Cimerman N."/>
        </authorList>
    </citation>
    <scope>NUCLEOTIDE SEQUENCE [LARGE SCALE GENOMIC DNA]</scope>
    <source>
        <strain evidence="1 2">EXF-2481</strain>
    </source>
</reference>
<proteinExistence type="predicted"/>
<dbReference type="GeneID" id="25366861"/>
<evidence type="ECO:0000313" key="1">
    <source>
        <dbReference type="EMBL" id="KEQ94223.1"/>
    </source>
</evidence>
<evidence type="ECO:0000313" key="2">
    <source>
        <dbReference type="Proteomes" id="UP000030641"/>
    </source>
</evidence>
<dbReference type="AlphaFoldDB" id="A0A074Y8X9"/>
<protein>
    <submittedName>
        <fullName evidence="1">Uncharacterized protein</fullName>
    </submittedName>
</protein>
<dbReference type="RefSeq" id="XP_013342598.1">
    <property type="nucleotide sequence ID" value="XM_013487144.1"/>
</dbReference>
<organism evidence="1 2">
    <name type="scientific">Aureobasidium subglaciale (strain EXF-2481)</name>
    <name type="common">Aureobasidium pullulans var. subglaciale</name>
    <dbReference type="NCBI Taxonomy" id="1043005"/>
    <lineage>
        <taxon>Eukaryota</taxon>
        <taxon>Fungi</taxon>
        <taxon>Dikarya</taxon>
        <taxon>Ascomycota</taxon>
        <taxon>Pezizomycotina</taxon>
        <taxon>Dothideomycetes</taxon>
        <taxon>Dothideomycetidae</taxon>
        <taxon>Dothideales</taxon>
        <taxon>Saccotheciaceae</taxon>
        <taxon>Aureobasidium</taxon>
    </lineage>
</organism>
<name>A0A074Y8X9_AURSE</name>
<gene>
    <name evidence="1" type="ORF">AUEXF2481DRAFT_41404</name>
</gene>
<dbReference type="InParanoid" id="A0A074Y8X9"/>
<keyword evidence="2" id="KW-1185">Reference proteome</keyword>
<dbReference type="EMBL" id="KL584763">
    <property type="protein sequence ID" value="KEQ94223.1"/>
    <property type="molecule type" value="Genomic_DNA"/>
</dbReference>
<accession>A0A074Y8X9</accession>
<sequence>MTLDPGPVTVLASHLCVFSQSDLAYAVCLDPKIKTWLSVACSGPRRIVDTALRSWSRTAYPTMPRNENSTIALVVT</sequence>
<dbReference type="HOGENOM" id="CLU_2654090_0_0_1"/>
<dbReference type="Proteomes" id="UP000030641">
    <property type="component" value="Unassembled WGS sequence"/>
</dbReference>